<evidence type="ECO:0000313" key="2">
    <source>
        <dbReference type="EMBL" id="PSC67879.1"/>
    </source>
</evidence>
<dbReference type="Proteomes" id="UP000239649">
    <property type="component" value="Unassembled WGS sequence"/>
</dbReference>
<dbReference type="OrthoDB" id="5555409at2759"/>
<dbReference type="InterPro" id="IPR036791">
    <property type="entry name" value="Ribosomal_bL9_C_sf"/>
</dbReference>
<dbReference type="STRING" id="554055.A0A2P6V1B0"/>
<sequence length="83" mass="8972">MKTLTGSTLVLKRRTKDGQALEAAVDAQDISDAVAKQLRIRVVPEMVDLGGETLKVVGEYRLPLRLVQPDGARVNLEVSIAST</sequence>
<dbReference type="EMBL" id="LHPF02000046">
    <property type="protein sequence ID" value="PSC67879.1"/>
    <property type="molecule type" value="Genomic_DNA"/>
</dbReference>
<organism evidence="2 3">
    <name type="scientific">Micractinium conductrix</name>
    <dbReference type="NCBI Taxonomy" id="554055"/>
    <lineage>
        <taxon>Eukaryota</taxon>
        <taxon>Viridiplantae</taxon>
        <taxon>Chlorophyta</taxon>
        <taxon>core chlorophytes</taxon>
        <taxon>Trebouxiophyceae</taxon>
        <taxon>Chlorellales</taxon>
        <taxon>Chlorellaceae</taxon>
        <taxon>Chlorella clade</taxon>
        <taxon>Micractinium</taxon>
    </lineage>
</organism>
<protein>
    <recommendedName>
        <fullName evidence="1">Large ribosomal subunit protein bL9 C-terminal domain-containing protein</fullName>
    </recommendedName>
</protein>
<dbReference type="AlphaFoldDB" id="A0A2P6V1B0"/>
<accession>A0A2P6V1B0</accession>
<keyword evidence="3" id="KW-1185">Reference proteome</keyword>
<evidence type="ECO:0000259" key="1">
    <source>
        <dbReference type="Pfam" id="PF03948"/>
    </source>
</evidence>
<dbReference type="Pfam" id="PF03948">
    <property type="entry name" value="Ribosomal_L9_C"/>
    <property type="match status" value="1"/>
</dbReference>
<proteinExistence type="predicted"/>
<feature type="domain" description="Large ribosomal subunit protein bL9 C-terminal" evidence="1">
    <location>
        <begin position="3"/>
        <end position="78"/>
    </location>
</feature>
<comment type="caution">
    <text evidence="2">The sequence shown here is derived from an EMBL/GenBank/DDBJ whole genome shotgun (WGS) entry which is preliminary data.</text>
</comment>
<name>A0A2P6V1B0_9CHLO</name>
<evidence type="ECO:0000313" key="3">
    <source>
        <dbReference type="Proteomes" id="UP000239649"/>
    </source>
</evidence>
<gene>
    <name evidence="2" type="ORF">C2E20_8529</name>
</gene>
<dbReference type="SUPFAM" id="SSF55653">
    <property type="entry name" value="Ribosomal protein L9 C-domain"/>
    <property type="match status" value="1"/>
</dbReference>
<reference evidence="2 3" key="1">
    <citation type="journal article" date="2018" name="Plant J.">
        <title>Genome sequences of Chlorella sorokiniana UTEX 1602 and Micractinium conductrix SAG 241.80: implications to maltose excretion by a green alga.</title>
        <authorList>
            <person name="Arriola M.B."/>
            <person name="Velmurugan N."/>
            <person name="Zhang Y."/>
            <person name="Plunkett M.H."/>
            <person name="Hondzo H."/>
            <person name="Barney B.M."/>
        </authorList>
    </citation>
    <scope>NUCLEOTIDE SEQUENCE [LARGE SCALE GENOMIC DNA]</scope>
    <source>
        <strain evidence="2 3">SAG 241.80</strain>
    </source>
</reference>
<dbReference type="InterPro" id="IPR020069">
    <property type="entry name" value="Ribosomal_bL9_C"/>
</dbReference>
<dbReference type="Gene3D" id="3.10.430.100">
    <property type="entry name" value="Ribosomal protein L9, C-terminal domain"/>
    <property type="match status" value="1"/>
</dbReference>